<sequence>MKYSSMMVHSHLFLLQPLEELIQQSNEYQNGEEVNVENASFYFHGLGRGSIFQAIDNNDTKLVSDTTVPFRPNGIDPDAFALTILSPILNVLNNEERRESDEDDDCCIYYYCNYPPLAPSITDVPNTGLVIAGINERGETRALTLTVVYFHI</sequence>
<dbReference type="EMBL" id="SNRW01001072">
    <property type="protein sequence ID" value="KAA6397927.1"/>
    <property type="molecule type" value="Genomic_DNA"/>
</dbReference>
<name>A0A5J4WS19_9EUKA</name>
<accession>A0A5J4WS19</accession>
<evidence type="ECO:0000313" key="1">
    <source>
        <dbReference type="EMBL" id="KAA6397927.1"/>
    </source>
</evidence>
<proteinExistence type="predicted"/>
<protein>
    <submittedName>
        <fullName evidence="1">Uncharacterized protein</fullName>
    </submittedName>
</protein>
<gene>
    <name evidence="1" type="ORF">EZS28_006550</name>
</gene>
<comment type="caution">
    <text evidence="1">The sequence shown here is derived from an EMBL/GenBank/DDBJ whole genome shotgun (WGS) entry which is preliminary data.</text>
</comment>
<organism evidence="1 2">
    <name type="scientific">Streblomastix strix</name>
    <dbReference type="NCBI Taxonomy" id="222440"/>
    <lineage>
        <taxon>Eukaryota</taxon>
        <taxon>Metamonada</taxon>
        <taxon>Preaxostyla</taxon>
        <taxon>Oxymonadida</taxon>
        <taxon>Streblomastigidae</taxon>
        <taxon>Streblomastix</taxon>
    </lineage>
</organism>
<dbReference type="Proteomes" id="UP000324800">
    <property type="component" value="Unassembled WGS sequence"/>
</dbReference>
<evidence type="ECO:0000313" key="2">
    <source>
        <dbReference type="Proteomes" id="UP000324800"/>
    </source>
</evidence>
<reference evidence="1 2" key="1">
    <citation type="submission" date="2019-03" db="EMBL/GenBank/DDBJ databases">
        <title>Single cell metagenomics reveals metabolic interactions within the superorganism composed of flagellate Streblomastix strix and complex community of Bacteroidetes bacteria on its surface.</title>
        <authorList>
            <person name="Treitli S.C."/>
            <person name="Kolisko M."/>
            <person name="Husnik F."/>
            <person name="Keeling P."/>
            <person name="Hampl V."/>
        </authorList>
    </citation>
    <scope>NUCLEOTIDE SEQUENCE [LARGE SCALE GENOMIC DNA]</scope>
    <source>
        <strain evidence="1">ST1C</strain>
    </source>
</reference>
<dbReference type="AlphaFoldDB" id="A0A5J4WS19"/>